<dbReference type="RefSeq" id="WP_048678360.1">
    <property type="nucleotide sequence ID" value="NZ_CCXW01000001.1"/>
</dbReference>
<protein>
    <submittedName>
        <fullName evidence="1">Uncharacterized protein</fullName>
    </submittedName>
</protein>
<proteinExistence type="predicted"/>
<evidence type="ECO:0000313" key="1">
    <source>
        <dbReference type="EMBL" id="CEG34828.1"/>
    </source>
</evidence>
<reference evidence="1 2" key="1">
    <citation type="journal article" date="2014" name="Genome Announc.">
        <title>Genome Sequence of Bacillus simplex Strain P558, Isolated from a Human Fecal Sample.</title>
        <authorList>
            <person name="Croce O."/>
            <person name="Hugon P."/>
            <person name="Lagier J.C."/>
            <person name="Bibi F."/>
            <person name="Robert C."/>
            <person name="Azhar E.I."/>
            <person name="Raoult D."/>
            <person name="Fournier P.E."/>
        </authorList>
    </citation>
    <scope>NUCLEOTIDE SEQUENCE [LARGE SCALE GENOMIC DNA]</scope>
    <source>
        <strain evidence="1 2">P558</strain>
    </source>
</reference>
<organism evidence="1 2">
    <name type="scientific">Peribacillus simplex</name>
    <dbReference type="NCBI Taxonomy" id="1478"/>
    <lineage>
        <taxon>Bacteria</taxon>
        <taxon>Bacillati</taxon>
        <taxon>Bacillota</taxon>
        <taxon>Bacilli</taxon>
        <taxon>Bacillales</taxon>
        <taxon>Bacillaceae</taxon>
        <taxon>Peribacillus</taxon>
    </lineage>
</organism>
<dbReference type="Proteomes" id="UP000182110">
    <property type="component" value="Unassembled WGS sequence"/>
</dbReference>
<keyword evidence="2" id="KW-1185">Reference proteome</keyword>
<gene>
    <name evidence="1" type="ORF">BN1180_05034</name>
</gene>
<comment type="caution">
    <text evidence="1">The sequence shown here is derived from an EMBL/GenBank/DDBJ whole genome shotgun (WGS) entry which is preliminary data.</text>
</comment>
<dbReference type="EMBL" id="CCXW01000001">
    <property type="protein sequence ID" value="CEG34828.1"/>
    <property type="molecule type" value="Genomic_DNA"/>
</dbReference>
<sequence>MDKTREVIPELSYLDVIAKTFRQTIQYQSILIGIIALSRLVCPKYTGEGRVFPSLTNLSTHE</sequence>
<accession>A0AAN2TV18</accession>
<dbReference type="AlphaFoldDB" id="A0AAN2TV18"/>
<name>A0AAN2TV18_9BACI</name>
<evidence type="ECO:0000313" key="2">
    <source>
        <dbReference type="Proteomes" id="UP000182110"/>
    </source>
</evidence>